<dbReference type="EMBL" id="VEVO01000021">
    <property type="protein sequence ID" value="KAF0024522.1"/>
    <property type="molecule type" value="Genomic_DNA"/>
</dbReference>
<organism evidence="2 3">
    <name type="scientific">Scophthalmus maximus</name>
    <name type="common">Turbot</name>
    <name type="synonym">Psetta maxima</name>
    <dbReference type="NCBI Taxonomy" id="52904"/>
    <lineage>
        <taxon>Eukaryota</taxon>
        <taxon>Metazoa</taxon>
        <taxon>Chordata</taxon>
        <taxon>Craniata</taxon>
        <taxon>Vertebrata</taxon>
        <taxon>Euteleostomi</taxon>
        <taxon>Actinopterygii</taxon>
        <taxon>Neopterygii</taxon>
        <taxon>Teleostei</taxon>
        <taxon>Neoteleostei</taxon>
        <taxon>Acanthomorphata</taxon>
        <taxon>Carangaria</taxon>
        <taxon>Pleuronectiformes</taxon>
        <taxon>Pleuronectoidei</taxon>
        <taxon>Scophthalmidae</taxon>
        <taxon>Scophthalmus</taxon>
    </lineage>
</organism>
<sequence>MPNTFRKDDVNHIQMPSDMRKRAREQKQTSIEFNEPNGNLHFDSNRYPNPRQEDHLERTTLLCPHKPHTVSTRLIDRGPQCNKHSDLSENKHLTPL</sequence>
<feature type="compositionally biased region" description="Basic and acidic residues" evidence="1">
    <location>
        <begin position="83"/>
        <end position="96"/>
    </location>
</feature>
<gene>
    <name evidence="2" type="ORF">F2P81_023324</name>
</gene>
<comment type="caution">
    <text evidence="2">The sequence shown here is derived from an EMBL/GenBank/DDBJ whole genome shotgun (WGS) entry which is preliminary data.</text>
</comment>
<feature type="region of interest" description="Disordered" evidence="1">
    <location>
        <begin position="1"/>
        <end position="45"/>
    </location>
</feature>
<proteinExistence type="predicted"/>
<protein>
    <submittedName>
        <fullName evidence="2">Uncharacterized protein</fullName>
    </submittedName>
</protein>
<evidence type="ECO:0000313" key="2">
    <source>
        <dbReference type="EMBL" id="KAF0024522.1"/>
    </source>
</evidence>
<evidence type="ECO:0000256" key="1">
    <source>
        <dbReference type="SAM" id="MobiDB-lite"/>
    </source>
</evidence>
<accession>A0A6A4RZB7</accession>
<evidence type="ECO:0000313" key="3">
    <source>
        <dbReference type="Proteomes" id="UP000438429"/>
    </source>
</evidence>
<dbReference type="AlphaFoldDB" id="A0A6A4RZB7"/>
<dbReference type="Proteomes" id="UP000438429">
    <property type="component" value="Unassembled WGS sequence"/>
</dbReference>
<reference evidence="2 3" key="1">
    <citation type="submission" date="2019-06" db="EMBL/GenBank/DDBJ databases">
        <title>Draft genomes of female and male turbot (Scophthalmus maximus).</title>
        <authorList>
            <person name="Xu H."/>
            <person name="Xu X.-W."/>
            <person name="Shao C."/>
            <person name="Chen S."/>
        </authorList>
    </citation>
    <scope>NUCLEOTIDE SEQUENCE [LARGE SCALE GENOMIC DNA]</scope>
    <source>
        <strain evidence="2">Ysfricsl-2016a</strain>
        <tissue evidence="2">Blood</tissue>
    </source>
</reference>
<feature type="compositionally biased region" description="Basic and acidic residues" evidence="1">
    <location>
        <begin position="1"/>
        <end position="11"/>
    </location>
</feature>
<feature type="region of interest" description="Disordered" evidence="1">
    <location>
        <begin position="71"/>
        <end position="96"/>
    </location>
</feature>
<name>A0A6A4RZB7_SCOMX</name>